<name>A0ACB7PM08_9PEZI</name>
<sequence length="428" mass="46410">MTSPDYAHHFSARNIPFGIASSKKHPKPQAVTRIGNSVIFLHECHTGSELFEGIDGLPRRIFADETLNQFAALPKATHRNVREAIQSVCQNGNLDVSKLPAGSVEDITKVEMHMPVSVGDFAALSLMTTDFSCSLIHGKNAGRIVINDARPPPAFFHFPIAYQGRASSVVVSGTDIERPQGQYRDKSAPTAANEPKPVVYGRSNAVDYELEFAAIIGKPLRMGRRLNAVDADDHIFGFVILNDWSARDIQAFEMTPLGPFNGKSFGTSISPWIVTLDALEAFKTEGQKPVVDIPKYLQDPELRTYAIQMQVELLSGSTPTLAGTSWVQSLYWSPRQMVAHAVSAGAALRTGDIMATGTVSGDGEDASGCMLELTEGGAKPFKLEDRTERGYLNNGDVVRMTAVAGDEQSGVGFGECIGRLVESRPIEE</sequence>
<organism evidence="1 2">
    <name type="scientific">Chaetomium tenue</name>
    <dbReference type="NCBI Taxonomy" id="1854479"/>
    <lineage>
        <taxon>Eukaryota</taxon>
        <taxon>Fungi</taxon>
        <taxon>Dikarya</taxon>
        <taxon>Ascomycota</taxon>
        <taxon>Pezizomycotina</taxon>
        <taxon>Sordariomycetes</taxon>
        <taxon>Sordariomycetidae</taxon>
        <taxon>Sordariales</taxon>
        <taxon>Chaetomiaceae</taxon>
        <taxon>Chaetomium</taxon>
    </lineage>
</organism>
<keyword evidence="2" id="KW-1185">Reference proteome</keyword>
<reference evidence="1 2" key="1">
    <citation type="journal article" date="2021" name="Nat. Commun.">
        <title>Genetic determinants of endophytism in the Arabidopsis root mycobiome.</title>
        <authorList>
            <person name="Mesny F."/>
            <person name="Miyauchi S."/>
            <person name="Thiergart T."/>
            <person name="Pickel B."/>
            <person name="Atanasova L."/>
            <person name="Karlsson M."/>
            <person name="Huettel B."/>
            <person name="Barry K.W."/>
            <person name="Haridas S."/>
            <person name="Chen C."/>
            <person name="Bauer D."/>
            <person name="Andreopoulos W."/>
            <person name="Pangilinan J."/>
            <person name="LaButti K."/>
            <person name="Riley R."/>
            <person name="Lipzen A."/>
            <person name="Clum A."/>
            <person name="Drula E."/>
            <person name="Henrissat B."/>
            <person name="Kohler A."/>
            <person name="Grigoriev I.V."/>
            <person name="Martin F.M."/>
            <person name="Hacquard S."/>
        </authorList>
    </citation>
    <scope>NUCLEOTIDE SEQUENCE [LARGE SCALE GENOMIC DNA]</scope>
    <source>
        <strain evidence="1 2">MPI-SDFR-AT-0079</strain>
    </source>
</reference>
<evidence type="ECO:0000313" key="2">
    <source>
        <dbReference type="Proteomes" id="UP000724584"/>
    </source>
</evidence>
<dbReference type="EMBL" id="JAGIZQ010000001">
    <property type="protein sequence ID" value="KAH6649276.1"/>
    <property type="molecule type" value="Genomic_DNA"/>
</dbReference>
<dbReference type="Proteomes" id="UP000724584">
    <property type="component" value="Unassembled WGS sequence"/>
</dbReference>
<evidence type="ECO:0000313" key="1">
    <source>
        <dbReference type="EMBL" id="KAH6649276.1"/>
    </source>
</evidence>
<accession>A0ACB7PM08</accession>
<comment type="caution">
    <text evidence="1">The sequence shown here is derived from an EMBL/GenBank/DDBJ whole genome shotgun (WGS) entry which is preliminary data.</text>
</comment>
<protein>
    <submittedName>
        <fullName evidence="1">Uncharacterized protein</fullName>
    </submittedName>
</protein>
<gene>
    <name evidence="1" type="ORF">F5144DRAFT_588034</name>
</gene>
<proteinExistence type="predicted"/>